<protein>
    <submittedName>
        <fullName evidence="1">Uncharacterized protein</fullName>
    </submittedName>
</protein>
<proteinExistence type="predicted"/>
<evidence type="ECO:0000313" key="1">
    <source>
        <dbReference type="EMBL" id="MDV7176420.1"/>
    </source>
</evidence>
<gene>
    <name evidence="1" type="ORF">R4064_02000</name>
</gene>
<comment type="caution">
    <text evidence="1">The sequence shown here is derived from an EMBL/GenBank/DDBJ whole genome shotgun (WGS) entry which is preliminary data.</text>
</comment>
<dbReference type="Proteomes" id="UP001185728">
    <property type="component" value="Unassembled WGS sequence"/>
</dbReference>
<reference evidence="1" key="1">
    <citation type="submission" date="2023-10" db="EMBL/GenBank/DDBJ databases">
        <title>Development of a sustainable strategy for remediation of hydrocarbon-contaminated territories based on the waste exchange concept.</title>
        <authorList>
            <person name="Krivoruchko A."/>
        </authorList>
    </citation>
    <scope>NUCLEOTIDE SEQUENCE</scope>
    <source>
        <strain evidence="1">IEGM 1325</strain>
    </source>
</reference>
<dbReference type="AlphaFoldDB" id="A0AAP5T8F1"/>
<organism evidence="1 2">
    <name type="scientific">Micrococcus yunnanensis</name>
    <dbReference type="NCBI Taxonomy" id="566027"/>
    <lineage>
        <taxon>Bacteria</taxon>
        <taxon>Bacillati</taxon>
        <taxon>Actinomycetota</taxon>
        <taxon>Actinomycetes</taxon>
        <taxon>Micrococcales</taxon>
        <taxon>Micrococcaceae</taxon>
        <taxon>Micrococcus</taxon>
    </lineage>
</organism>
<dbReference type="RefSeq" id="WP_141842634.1">
    <property type="nucleotide sequence ID" value="NZ_JAWLUK010000003.1"/>
</dbReference>
<name>A0AAP5T8F1_9MICC</name>
<accession>A0AAP5T8F1</accession>
<sequence length="160" mass="17958">MEIDYSIKDIGQKTWSQIDSICMRENIDPCLIKALAAAEAQQRPRWIRQAERVAGRLFGGGTFGVGQWPSSRPIDDLTSIEFRAKQLAPVGLTPHECDIAGVYDILDIDYFIYSWNSDESFADSARVFYSAFRRAKMVEHVAESDARHAIPSARGSADWA</sequence>
<evidence type="ECO:0000313" key="2">
    <source>
        <dbReference type="Proteomes" id="UP001185728"/>
    </source>
</evidence>
<dbReference type="EMBL" id="JAWLUK010000003">
    <property type="protein sequence ID" value="MDV7176420.1"/>
    <property type="molecule type" value="Genomic_DNA"/>
</dbReference>